<organism evidence="1 2">
    <name type="scientific">Echinococcus granulosus</name>
    <name type="common">Hydatid tapeworm</name>
    <dbReference type="NCBI Taxonomy" id="6210"/>
    <lineage>
        <taxon>Eukaryota</taxon>
        <taxon>Metazoa</taxon>
        <taxon>Spiralia</taxon>
        <taxon>Lophotrochozoa</taxon>
        <taxon>Platyhelminthes</taxon>
        <taxon>Cestoda</taxon>
        <taxon>Eucestoda</taxon>
        <taxon>Cyclophyllidea</taxon>
        <taxon>Taeniidae</taxon>
        <taxon>Echinococcus</taxon>
        <taxon>Echinococcus granulosus group</taxon>
    </lineage>
</organism>
<accession>W6UXA3</accession>
<dbReference type="Proteomes" id="UP000019149">
    <property type="component" value="Unassembled WGS sequence"/>
</dbReference>
<protein>
    <submittedName>
        <fullName evidence="1">Uncharacterized protein</fullName>
    </submittedName>
</protein>
<evidence type="ECO:0000313" key="1">
    <source>
        <dbReference type="EMBL" id="EUB58149.1"/>
    </source>
</evidence>
<dbReference type="OrthoDB" id="10655182at2759"/>
<proteinExistence type="predicted"/>
<dbReference type="AlphaFoldDB" id="W6UXA3"/>
<dbReference type="CTD" id="36342694"/>
<evidence type="ECO:0000313" key="2">
    <source>
        <dbReference type="Proteomes" id="UP000019149"/>
    </source>
</evidence>
<dbReference type="EMBL" id="APAU02000067">
    <property type="protein sequence ID" value="EUB58149.1"/>
    <property type="molecule type" value="Genomic_DNA"/>
</dbReference>
<keyword evidence="2" id="KW-1185">Reference proteome</keyword>
<dbReference type="RefSeq" id="XP_024349345.1">
    <property type="nucleotide sequence ID" value="XM_024496228.1"/>
</dbReference>
<reference evidence="1 2" key="1">
    <citation type="journal article" date="2013" name="Nat. Genet.">
        <title>The genome of the hydatid tapeworm Echinococcus granulosus.</title>
        <authorList>
            <person name="Zheng H."/>
            <person name="Zhang W."/>
            <person name="Zhang L."/>
            <person name="Zhang Z."/>
            <person name="Li J."/>
            <person name="Lu G."/>
            <person name="Zhu Y."/>
            <person name="Wang Y."/>
            <person name="Huang Y."/>
            <person name="Liu J."/>
            <person name="Kang H."/>
            <person name="Chen J."/>
            <person name="Wang L."/>
            <person name="Chen A."/>
            <person name="Yu S."/>
            <person name="Gao Z."/>
            <person name="Jin L."/>
            <person name="Gu W."/>
            <person name="Wang Z."/>
            <person name="Zhao L."/>
            <person name="Shi B."/>
            <person name="Wen H."/>
            <person name="Lin R."/>
            <person name="Jones M.K."/>
            <person name="Brejova B."/>
            <person name="Vinar T."/>
            <person name="Zhao G."/>
            <person name="McManus D.P."/>
            <person name="Chen Z."/>
            <person name="Zhou Y."/>
            <person name="Wang S."/>
        </authorList>
    </citation>
    <scope>NUCLEOTIDE SEQUENCE [LARGE SCALE GENOMIC DNA]</scope>
</reference>
<sequence>MFLPRVGGELNLFSIPLTWNSDRKKFTQTKFVFEVSSLSLTQFLFNSQRQSWQQIISSRAISSSQLISPKTDLMKAHLKLIVPKGPFLIVDSFNSPVLEYSKSDNFICRLNGDRASRIHYIIKFVLCLCPALEGTIKFLAL</sequence>
<name>W6UXA3_ECHGR</name>
<comment type="caution">
    <text evidence="1">The sequence shown here is derived from an EMBL/GenBank/DDBJ whole genome shotgun (WGS) entry which is preliminary data.</text>
</comment>
<dbReference type="GeneID" id="36342694"/>
<gene>
    <name evidence="1" type="ORF">EGR_06979</name>
</gene>
<dbReference type="KEGG" id="egl:EGR_06979"/>